<protein>
    <submittedName>
        <fullName evidence="4">Ribosomal protein S18 acetylase RimI-like enzyme</fullName>
    </submittedName>
</protein>
<dbReference type="Gene3D" id="3.40.630.30">
    <property type="match status" value="1"/>
</dbReference>
<evidence type="ECO:0000256" key="2">
    <source>
        <dbReference type="ARBA" id="ARBA00023315"/>
    </source>
</evidence>
<dbReference type="GO" id="GO:0016747">
    <property type="term" value="F:acyltransferase activity, transferring groups other than amino-acyl groups"/>
    <property type="evidence" value="ECO:0007669"/>
    <property type="project" value="InterPro"/>
</dbReference>
<keyword evidence="5" id="KW-1185">Reference proteome</keyword>
<dbReference type="InterPro" id="IPR000182">
    <property type="entry name" value="GNAT_dom"/>
</dbReference>
<evidence type="ECO:0000259" key="3">
    <source>
        <dbReference type="PROSITE" id="PS51186"/>
    </source>
</evidence>
<dbReference type="InterPro" id="IPR056935">
    <property type="entry name" value="Rv0428c-like_C"/>
</dbReference>
<dbReference type="InterPro" id="IPR016181">
    <property type="entry name" value="Acyl_CoA_acyltransferase"/>
</dbReference>
<reference evidence="4 5" key="1">
    <citation type="submission" date="2020-08" db="EMBL/GenBank/DDBJ databases">
        <title>Genomic Encyclopedia of Type Strains, Phase IV (KMG-IV): sequencing the most valuable type-strain genomes for metagenomic binning, comparative biology and taxonomic classification.</title>
        <authorList>
            <person name="Goeker M."/>
        </authorList>
    </citation>
    <scope>NUCLEOTIDE SEQUENCE [LARGE SCALE GENOMIC DNA]</scope>
    <source>
        <strain evidence="4 5">DSM 23958</strain>
    </source>
</reference>
<gene>
    <name evidence="4" type="ORF">HNQ51_002398</name>
</gene>
<evidence type="ECO:0000313" key="5">
    <source>
        <dbReference type="Proteomes" id="UP000554837"/>
    </source>
</evidence>
<keyword evidence="1" id="KW-0808">Transferase</keyword>
<keyword evidence="4" id="KW-0687">Ribonucleoprotein</keyword>
<dbReference type="RefSeq" id="WP_175423454.1">
    <property type="nucleotide sequence ID" value="NZ_CP040709.1"/>
</dbReference>
<dbReference type="PROSITE" id="PS51186">
    <property type="entry name" value="GNAT"/>
    <property type="match status" value="1"/>
</dbReference>
<keyword evidence="4" id="KW-0689">Ribosomal protein</keyword>
<dbReference type="EMBL" id="JACHHO010000003">
    <property type="protein sequence ID" value="MBB5205079.1"/>
    <property type="molecule type" value="Genomic_DNA"/>
</dbReference>
<feature type="domain" description="N-acetyltransferase" evidence="3">
    <location>
        <begin position="127"/>
        <end position="263"/>
    </location>
</feature>
<name>A0A840S9J3_9BURK</name>
<sequence>MTLRPRDAPPSATLSRRIEDAGLNASAPPQQALVDGWLLRLSPGKAKRARCINALQRGHLSLDILLARCRAVFASASLPLIVRITPFTQPHDLDAELASRGWHRFDETQVLALQDLKPGPLALPAGQRLLPVDAARYAEVVGQLRGNTPEQIAAHFERLAASPVRYQGHLLLDTKDRLLACGQIALEDGLAGLYDIYTPLEQRRRGHAQTLCRALIQRAAEQGARHAYLQVSDDNAAALQLYTRLGFVLAYRYHYRSETPYVE</sequence>
<accession>A0A840S9J3</accession>
<dbReference type="PANTHER" id="PTHR43877">
    <property type="entry name" value="AMINOALKYLPHOSPHONATE N-ACETYLTRANSFERASE-RELATED-RELATED"/>
    <property type="match status" value="1"/>
</dbReference>
<organism evidence="4 5">
    <name type="scientific">Inhella inkyongensis</name>
    <dbReference type="NCBI Taxonomy" id="392593"/>
    <lineage>
        <taxon>Bacteria</taxon>
        <taxon>Pseudomonadati</taxon>
        <taxon>Pseudomonadota</taxon>
        <taxon>Betaproteobacteria</taxon>
        <taxon>Burkholderiales</taxon>
        <taxon>Sphaerotilaceae</taxon>
        <taxon>Inhella</taxon>
    </lineage>
</organism>
<dbReference type="SUPFAM" id="SSF55729">
    <property type="entry name" value="Acyl-CoA N-acyltransferases (Nat)"/>
    <property type="match status" value="1"/>
</dbReference>
<keyword evidence="2" id="KW-0012">Acyltransferase</keyword>
<comment type="caution">
    <text evidence="4">The sequence shown here is derived from an EMBL/GenBank/DDBJ whole genome shotgun (WGS) entry which is preliminary data.</text>
</comment>
<proteinExistence type="predicted"/>
<dbReference type="InterPro" id="IPR050832">
    <property type="entry name" value="Bact_Acetyltransf"/>
</dbReference>
<dbReference type="AlphaFoldDB" id="A0A840S9J3"/>
<dbReference type="Proteomes" id="UP000554837">
    <property type="component" value="Unassembled WGS sequence"/>
</dbReference>
<dbReference type="Pfam" id="PF24553">
    <property type="entry name" value="Rv0428c_C"/>
    <property type="match status" value="1"/>
</dbReference>
<evidence type="ECO:0000256" key="1">
    <source>
        <dbReference type="ARBA" id="ARBA00022679"/>
    </source>
</evidence>
<evidence type="ECO:0000313" key="4">
    <source>
        <dbReference type="EMBL" id="MBB5205079.1"/>
    </source>
</evidence>
<dbReference type="GO" id="GO:0005840">
    <property type="term" value="C:ribosome"/>
    <property type="evidence" value="ECO:0007669"/>
    <property type="project" value="UniProtKB-KW"/>
</dbReference>